<reference evidence="2" key="2">
    <citation type="submission" date="2020-11" db="EMBL/GenBank/DDBJ databases">
        <authorList>
            <person name="McCartney M.A."/>
            <person name="Auch B."/>
            <person name="Kono T."/>
            <person name="Mallez S."/>
            <person name="Becker A."/>
            <person name="Gohl D.M."/>
            <person name="Silverstein K.A.T."/>
            <person name="Koren S."/>
            <person name="Bechman K.B."/>
            <person name="Herman A."/>
            <person name="Abrahante J.E."/>
            <person name="Garbe J."/>
        </authorList>
    </citation>
    <scope>NUCLEOTIDE SEQUENCE</scope>
    <source>
        <strain evidence="2">Duluth1</strain>
        <tissue evidence="2">Whole animal</tissue>
    </source>
</reference>
<evidence type="ECO:0000256" key="1">
    <source>
        <dbReference type="SAM" id="MobiDB-lite"/>
    </source>
</evidence>
<evidence type="ECO:0000313" key="3">
    <source>
        <dbReference type="Proteomes" id="UP000828390"/>
    </source>
</evidence>
<evidence type="ECO:0000313" key="2">
    <source>
        <dbReference type="EMBL" id="KAH3755111.1"/>
    </source>
</evidence>
<protein>
    <submittedName>
        <fullName evidence="2">Uncharacterized protein</fullName>
    </submittedName>
</protein>
<name>A0A9D4I9T9_DREPO</name>
<dbReference type="AlphaFoldDB" id="A0A9D4I9T9"/>
<comment type="caution">
    <text evidence="2">The sequence shown here is derived from an EMBL/GenBank/DDBJ whole genome shotgun (WGS) entry which is preliminary data.</text>
</comment>
<accession>A0A9D4I9T9</accession>
<reference evidence="2" key="1">
    <citation type="journal article" date="2019" name="bioRxiv">
        <title>The Genome of the Zebra Mussel, Dreissena polymorpha: A Resource for Invasive Species Research.</title>
        <authorList>
            <person name="McCartney M.A."/>
            <person name="Auch B."/>
            <person name="Kono T."/>
            <person name="Mallez S."/>
            <person name="Zhang Y."/>
            <person name="Obille A."/>
            <person name="Becker A."/>
            <person name="Abrahante J.E."/>
            <person name="Garbe J."/>
            <person name="Badalamenti J.P."/>
            <person name="Herman A."/>
            <person name="Mangelson H."/>
            <person name="Liachko I."/>
            <person name="Sullivan S."/>
            <person name="Sone E.D."/>
            <person name="Koren S."/>
            <person name="Silverstein K.A.T."/>
            <person name="Beckman K.B."/>
            <person name="Gohl D.M."/>
        </authorList>
    </citation>
    <scope>NUCLEOTIDE SEQUENCE</scope>
    <source>
        <strain evidence="2">Duluth1</strain>
        <tissue evidence="2">Whole animal</tissue>
    </source>
</reference>
<dbReference type="Proteomes" id="UP000828390">
    <property type="component" value="Unassembled WGS sequence"/>
</dbReference>
<feature type="compositionally biased region" description="Polar residues" evidence="1">
    <location>
        <begin position="44"/>
        <end position="54"/>
    </location>
</feature>
<gene>
    <name evidence="2" type="ORF">DPMN_189796</name>
</gene>
<feature type="region of interest" description="Disordered" evidence="1">
    <location>
        <begin position="39"/>
        <end position="61"/>
    </location>
</feature>
<dbReference type="EMBL" id="JAIWYP010000010">
    <property type="protein sequence ID" value="KAH3755111.1"/>
    <property type="molecule type" value="Genomic_DNA"/>
</dbReference>
<proteinExistence type="predicted"/>
<sequence length="74" mass="8442">MKKGDTPNAIAKSYADFTDKQQSCSMVTKTVLISKISQTRDENQNANPSMSFNKEQNDHAKMRTLFQVTKTRQE</sequence>
<organism evidence="2 3">
    <name type="scientific">Dreissena polymorpha</name>
    <name type="common">Zebra mussel</name>
    <name type="synonym">Mytilus polymorpha</name>
    <dbReference type="NCBI Taxonomy" id="45954"/>
    <lineage>
        <taxon>Eukaryota</taxon>
        <taxon>Metazoa</taxon>
        <taxon>Spiralia</taxon>
        <taxon>Lophotrochozoa</taxon>
        <taxon>Mollusca</taxon>
        <taxon>Bivalvia</taxon>
        <taxon>Autobranchia</taxon>
        <taxon>Heteroconchia</taxon>
        <taxon>Euheterodonta</taxon>
        <taxon>Imparidentia</taxon>
        <taxon>Neoheterodontei</taxon>
        <taxon>Myida</taxon>
        <taxon>Dreissenoidea</taxon>
        <taxon>Dreissenidae</taxon>
        <taxon>Dreissena</taxon>
    </lineage>
</organism>
<keyword evidence="3" id="KW-1185">Reference proteome</keyword>